<sequence length="447" mass="49496">MKKFNLQFLSTIFPNYIQLDPEKEIHQISIDSRKEQQNQLFIPIIGERFDAHDFIPQAIENGAVAILSSRQDIGQIPDDVTVFYVEDTTIALQQLATSYRDLVNPVVIGVTGSNGKTTTKEIVASCLRGQYNVWKTEGNLNNHIGLPLTVLSMEPNTDALVAEMGMNSFGEIERLSHIVKPNYGIITNIGTSHIEHLGSREGIAQAKLEITAGFNDSSVLIIDGDEPLITQPRQFKQLTCGFSSQNDYSITDVSLNDHSTVFNVNGSSYEIPLLGSHQAKNATFALALCDSLGLNAGDIKQNLTQLSLPSMRFEQQEGLNGSTIINDAYNASATSMIASIDVIKHMDYNKKIVVLGDILELGEFSKEEHYKVGQAIDSNIDYVLTIGEESQYILEGLPINYKGVQKHFEDKKTMSNYIKDMIDSDTVVLLKASRGLQLEEVAEQLKM</sequence>
<dbReference type="PANTHER" id="PTHR43024">
    <property type="entry name" value="UDP-N-ACETYLMURAMOYL-TRIPEPTIDE--D-ALANYL-D-ALANINE LIGASE"/>
    <property type="match status" value="1"/>
</dbReference>
<dbReference type="AlphaFoldDB" id="A0A3N5C928"/>
<feature type="domain" description="Mur ligase C-terminal" evidence="13">
    <location>
        <begin position="311"/>
        <end position="434"/>
    </location>
</feature>
<dbReference type="InterPro" id="IPR004101">
    <property type="entry name" value="Mur_ligase_C"/>
</dbReference>
<dbReference type="GO" id="GO:0071555">
    <property type="term" value="P:cell wall organization"/>
    <property type="evidence" value="ECO:0007669"/>
    <property type="project" value="UniProtKB-KW"/>
</dbReference>
<evidence type="ECO:0000313" key="15">
    <source>
        <dbReference type="EMBL" id="RPF56082.1"/>
    </source>
</evidence>
<dbReference type="SUPFAM" id="SSF53623">
    <property type="entry name" value="MurD-like peptide ligases, catalytic domain"/>
    <property type="match status" value="1"/>
</dbReference>
<keyword evidence="16" id="KW-1185">Reference proteome</keyword>
<dbReference type="GO" id="GO:0009252">
    <property type="term" value="P:peptidoglycan biosynthetic process"/>
    <property type="evidence" value="ECO:0007669"/>
    <property type="project" value="UniProtKB-UniRule"/>
</dbReference>
<dbReference type="EC" id="6.3.2.10" evidence="10 11"/>
<comment type="catalytic activity">
    <reaction evidence="10 11">
        <text>D-alanyl-D-alanine + UDP-N-acetyl-alpha-D-muramoyl-L-alanyl-gamma-D-glutamyl-meso-2,6-diaminopimelate + ATP = UDP-N-acetyl-alpha-D-muramoyl-L-alanyl-gamma-D-glutamyl-meso-2,6-diaminopimeloyl-D-alanyl-D-alanine + ADP + phosphate + H(+)</text>
        <dbReference type="Rhea" id="RHEA:28374"/>
        <dbReference type="ChEBI" id="CHEBI:15378"/>
        <dbReference type="ChEBI" id="CHEBI:30616"/>
        <dbReference type="ChEBI" id="CHEBI:43474"/>
        <dbReference type="ChEBI" id="CHEBI:57822"/>
        <dbReference type="ChEBI" id="CHEBI:61386"/>
        <dbReference type="ChEBI" id="CHEBI:83905"/>
        <dbReference type="ChEBI" id="CHEBI:456216"/>
        <dbReference type="EC" id="6.3.2.10"/>
    </reaction>
</comment>
<evidence type="ECO:0000256" key="5">
    <source>
        <dbReference type="ARBA" id="ARBA00022840"/>
    </source>
</evidence>
<keyword evidence="5 10" id="KW-0067">ATP-binding</keyword>
<feature type="domain" description="Mur ligase N-terminal catalytic" evidence="12">
    <location>
        <begin position="24"/>
        <end position="96"/>
    </location>
</feature>
<dbReference type="InterPro" id="IPR035911">
    <property type="entry name" value="MurE/MurF_N"/>
</dbReference>
<accession>A0A3N5C928</accession>
<comment type="similarity">
    <text evidence="10">Belongs to the MurCDEF family. MurF subfamily.</text>
</comment>
<dbReference type="GO" id="GO:0047480">
    <property type="term" value="F:UDP-N-acetylmuramoyl-tripeptide-D-alanyl-D-alanine ligase activity"/>
    <property type="evidence" value="ECO:0007669"/>
    <property type="project" value="UniProtKB-UniRule"/>
</dbReference>
<dbReference type="InterPro" id="IPR036565">
    <property type="entry name" value="Mur-like_cat_sf"/>
</dbReference>
<keyword evidence="4 10" id="KW-0547">Nucleotide-binding</keyword>
<proteinExistence type="inferred from homology"/>
<organism evidence="15 16">
    <name type="scientific">Aquisalibacillus elongatus</name>
    <dbReference type="NCBI Taxonomy" id="485577"/>
    <lineage>
        <taxon>Bacteria</taxon>
        <taxon>Bacillati</taxon>
        <taxon>Bacillota</taxon>
        <taxon>Bacilli</taxon>
        <taxon>Bacillales</taxon>
        <taxon>Bacillaceae</taxon>
        <taxon>Aquisalibacillus</taxon>
    </lineage>
</organism>
<dbReference type="InterPro" id="IPR036615">
    <property type="entry name" value="Mur_ligase_C_dom_sf"/>
</dbReference>
<dbReference type="PANTHER" id="PTHR43024:SF1">
    <property type="entry name" value="UDP-N-ACETYLMURAMOYL-TRIPEPTIDE--D-ALANYL-D-ALANINE LIGASE"/>
    <property type="match status" value="1"/>
</dbReference>
<dbReference type="GO" id="GO:0008766">
    <property type="term" value="F:UDP-N-acetylmuramoylalanyl-D-glutamyl-2,6-diaminopimelate-D-alanyl-D-alanine ligase activity"/>
    <property type="evidence" value="ECO:0007669"/>
    <property type="project" value="RHEA"/>
</dbReference>
<evidence type="ECO:0000256" key="6">
    <source>
        <dbReference type="ARBA" id="ARBA00022960"/>
    </source>
</evidence>
<dbReference type="Proteomes" id="UP000276443">
    <property type="component" value="Unassembled WGS sequence"/>
</dbReference>
<evidence type="ECO:0000256" key="9">
    <source>
        <dbReference type="ARBA" id="ARBA00023316"/>
    </source>
</evidence>
<keyword evidence="1 10" id="KW-0963">Cytoplasm</keyword>
<reference evidence="15 16" key="1">
    <citation type="submission" date="2018-11" db="EMBL/GenBank/DDBJ databases">
        <title>Genomic Encyclopedia of Type Strains, Phase IV (KMG-IV): sequencing the most valuable type-strain genomes for metagenomic binning, comparative biology and taxonomic classification.</title>
        <authorList>
            <person name="Goeker M."/>
        </authorList>
    </citation>
    <scope>NUCLEOTIDE SEQUENCE [LARGE SCALE GENOMIC DNA]</scope>
    <source>
        <strain evidence="15 16">DSM 18090</strain>
    </source>
</reference>
<evidence type="ECO:0000256" key="4">
    <source>
        <dbReference type="ARBA" id="ARBA00022741"/>
    </source>
</evidence>
<feature type="domain" description="Mur ligase central" evidence="14">
    <location>
        <begin position="110"/>
        <end position="288"/>
    </location>
</feature>
<evidence type="ECO:0000256" key="7">
    <source>
        <dbReference type="ARBA" id="ARBA00022984"/>
    </source>
</evidence>
<keyword evidence="2 10" id="KW-0436">Ligase</keyword>
<dbReference type="SUPFAM" id="SSF53244">
    <property type="entry name" value="MurD-like peptide ligases, peptide-binding domain"/>
    <property type="match status" value="1"/>
</dbReference>
<dbReference type="RefSeq" id="WP_124220176.1">
    <property type="nucleotide sequence ID" value="NZ_RKRF01000007.1"/>
</dbReference>
<evidence type="ECO:0000259" key="12">
    <source>
        <dbReference type="Pfam" id="PF01225"/>
    </source>
</evidence>
<evidence type="ECO:0000256" key="3">
    <source>
        <dbReference type="ARBA" id="ARBA00022618"/>
    </source>
</evidence>
<evidence type="ECO:0000256" key="1">
    <source>
        <dbReference type="ARBA" id="ARBA00022490"/>
    </source>
</evidence>
<dbReference type="Pfam" id="PF08245">
    <property type="entry name" value="Mur_ligase_M"/>
    <property type="match status" value="1"/>
</dbReference>
<keyword evidence="6 10" id="KW-0133">Cell shape</keyword>
<comment type="subcellular location">
    <subcellularLocation>
        <location evidence="10 11">Cytoplasm</location>
    </subcellularLocation>
</comment>
<evidence type="ECO:0000256" key="8">
    <source>
        <dbReference type="ARBA" id="ARBA00023306"/>
    </source>
</evidence>
<dbReference type="InterPro" id="IPR013221">
    <property type="entry name" value="Mur_ligase_cen"/>
</dbReference>
<dbReference type="GO" id="GO:0005524">
    <property type="term" value="F:ATP binding"/>
    <property type="evidence" value="ECO:0007669"/>
    <property type="project" value="UniProtKB-UniRule"/>
</dbReference>
<dbReference type="Gene3D" id="3.40.1190.10">
    <property type="entry name" value="Mur-like, catalytic domain"/>
    <property type="match status" value="1"/>
</dbReference>
<keyword evidence="9 10" id="KW-0961">Cell wall biogenesis/degradation</keyword>
<comment type="function">
    <text evidence="10 11">Involved in cell wall formation. Catalyzes the final step in the synthesis of UDP-N-acetylmuramoyl-pentapeptide, the precursor of murein.</text>
</comment>
<dbReference type="Gene3D" id="3.40.1390.10">
    <property type="entry name" value="MurE/MurF, N-terminal domain"/>
    <property type="match status" value="1"/>
</dbReference>
<keyword evidence="3 10" id="KW-0132">Cell division</keyword>
<dbReference type="NCBIfam" id="TIGR01143">
    <property type="entry name" value="murF"/>
    <property type="match status" value="1"/>
</dbReference>
<dbReference type="GO" id="GO:0051301">
    <property type="term" value="P:cell division"/>
    <property type="evidence" value="ECO:0007669"/>
    <property type="project" value="UniProtKB-KW"/>
</dbReference>
<evidence type="ECO:0000256" key="10">
    <source>
        <dbReference type="HAMAP-Rule" id="MF_02019"/>
    </source>
</evidence>
<dbReference type="UniPathway" id="UPA00219"/>
<evidence type="ECO:0000256" key="11">
    <source>
        <dbReference type="RuleBase" id="RU004136"/>
    </source>
</evidence>
<comment type="caution">
    <text evidence="15">The sequence shown here is derived from an EMBL/GenBank/DDBJ whole genome shotgun (WGS) entry which is preliminary data.</text>
</comment>
<dbReference type="GO" id="GO:0008360">
    <property type="term" value="P:regulation of cell shape"/>
    <property type="evidence" value="ECO:0007669"/>
    <property type="project" value="UniProtKB-KW"/>
</dbReference>
<dbReference type="InterPro" id="IPR005863">
    <property type="entry name" value="UDP-N-AcMur_synth"/>
</dbReference>
<dbReference type="InterPro" id="IPR051046">
    <property type="entry name" value="MurCDEF_CellWall_CoF430Synth"/>
</dbReference>
<protein>
    <recommendedName>
        <fullName evidence="10 11">UDP-N-acetylmuramoyl-tripeptide--D-alanyl-D-alanine ligase</fullName>
        <ecNumber evidence="10 11">6.3.2.10</ecNumber>
    </recommendedName>
    <alternativeName>
        <fullName evidence="10">D-alanyl-D-alanine-adding enzyme</fullName>
    </alternativeName>
</protein>
<evidence type="ECO:0000313" key="16">
    <source>
        <dbReference type="Proteomes" id="UP000276443"/>
    </source>
</evidence>
<keyword evidence="8 10" id="KW-0131">Cell cycle</keyword>
<dbReference type="Pfam" id="PF01225">
    <property type="entry name" value="Mur_ligase"/>
    <property type="match status" value="1"/>
</dbReference>
<dbReference type="EMBL" id="RKRF01000007">
    <property type="protein sequence ID" value="RPF56082.1"/>
    <property type="molecule type" value="Genomic_DNA"/>
</dbReference>
<gene>
    <name evidence="10" type="primary">murF</name>
    <name evidence="15" type="ORF">EDC24_0970</name>
</gene>
<dbReference type="HAMAP" id="MF_02019">
    <property type="entry name" value="MurF"/>
    <property type="match status" value="1"/>
</dbReference>
<feature type="binding site" evidence="10">
    <location>
        <begin position="112"/>
        <end position="118"/>
    </location>
    <ligand>
        <name>ATP</name>
        <dbReference type="ChEBI" id="CHEBI:30616"/>
    </ligand>
</feature>
<comment type="pathway">
    <text evidence="10 11">Cell wall biogenesis; peptidoglycan biosynthesis.</text>
</comment>
<dbReference type="GO" id="GO:0005737">
    <property type="term" value="C:cytoplasm"/>
    <property type="evidence" value="ECO:0007669"/>
    <property type="project" value="UniProtKB-SubCell"/>
</dbReference>
<dbReference type="InterPro" id="IPR000713">
    <property type="entry name" value="Mur_ligase_N"/>
</dbReference>
<evidence type="ECO:0000259" key="13">
    <source>
        <dbReference type="Pfam" id="PF02875"/>
    </source>
</evidence>
<dbReference type="Gene3D" id="3.90.190.20">
    <property type="entry name" value="Mur ligase, C-terminal domain"/>
    <property type="match status" value="1"/>
</dbReference>
<dbReference type="Pfam" id="PF02875">
    <property type="entry name" value="Mur_ligase_C"/>
    <property type="match status" value="1"/>
</dbReference>
<keyword evidence="7 10" id="KW-0573">Peptidoglycan synthesis</keyword>
<evidence type="ECO:0000256" key="2">
    <source>
        <dbReference type="ARBA" id="ARBA00022598"/>
    </source>
</evidence>
<evidence type="ECO:0000259" key="14">
    <source>
        <dbReference type="Pfam" id="PF08245"/>
    </source>
</evidence>
<dbReference type="SUPFAM" id="SSF63418">
    <property type="entry name" value="MurE/MurF N-terminal domain"/>
    <property type="match status" value="1"/>
</dbReference>
<dbReference type="OrthoDB" id="9801978at2"/>
<name>A0A3N5C928_9BACI</name>